<keyword evidence="2" id="KW-1185">Reference proteome</keyword>
<reference evidence="1 2" key="1">
    <citation type="submission" date="2018-07" db="EMBL/GenBank/DDBJ databases">
        <title>A high quality draft genome assembly of the barn swallow (H. rustica rustica).</title>
        <authorList>
            <person name="Formenti G."/>
            <person name="Chiara M."/>
            <person name="Poveda L."/>
            <person name="Francoijs K.-J."/>
            <person name="Bonisoli-Alquati A."/>
            <person name="Canova L."/>
            <person name="Gianfranceschi L."/>
            <person name="Horner D.S."/>
            <person name="Saino N."/>
        </authorList>
    </citation>
    <scope>NUCLEOTIDE SEQUENCE [LARGE SCALE GENOMIC DNA]</scope>
    <source>
        <strain evidence="1">Chelidonia</strain>
        <tissue evidence="1">Blood</tissue>
    </source>
</reference>
<proteinExistence type="predicted"/>
<organism evidence="1 2">
    <name type="scientific">Hirundo rustica rustica</name>
    <dbReference type="NCBI Taxonomy" id="333673"/>
    <lineage>
        <taxon>Eukaryota</taxon>
        <taxon>Metazoa</taxon>
        <taxon>Chordata</taxon>
        <taxon>Craniata</taxon>
        <taxon>Vertebrata</taxon>
        <taxon>Euteleostomi</taxon>
        <taxon>Archelosauria</taxon>
        <taxon>Archosauria</taxon>
        <taxon>Dinosauria</taxon>
        <taxon>Saurischia</taxon>
        <taxon>Theropoda</taxon>
        <taxon>Coelurosauria</taxon>
        <taxon>Aves</taxon>
        <taxon>Neognathae</taxon>
        <taxon>Neoaves</taxon>
        <taxon>Telluraves</taxon>
        <taxon>Australaves</taxon>
        <taxon>Passeriformes</taxon>
        <taxon>Sylvioidea</taxon>
        <taxon>Hirundinidae</taxon>
        <taxon>Hirundo</taxon>
    </lineage>
</organism>
<name>A0A3M0JU36_HIRRU</name>
<evidence type="ECO:0000313" key="1">
    <source>
        <dbReference type="EMBL" id="RMC04448.1"/>
    </source>
</evidence>
<evidence type="ECO:0000313" key="2">
    <source>
        <dbReference type="Proteomes" id="UP000269221"/>
    </source>
</evidence>
<dbReference type="Proteomes" id="UP000269221">
    <property type="component" value="Unassembled WGS sequence"/>
</dbReference>
<dbReference type="AlphaFoldDB" id="A0A3M0JU36"/>
<gene>
    <name evidence="1" type="ORF">DUI87_18891</name>
</gene>
<dbReference type="EMBL" id="QRBI01000125">
    <property type="protein sequence ID" value="RMC04448.1"/>
    <property type="molecule type" value="Genomic_DNA"/>
</dbReference>
<protein>
    <submittedName>
        <fullName evidence="1">Uncharacterized protein</fullName>
    </submittedName>
</protein>
<accession>A0A3M0JU36</accession>
<comment type="caution">
    <text evidence="1">The sequence shown here is derived from an EMBL/GenBank/DDBJ whole genome shotgun (WGS) entry which is preliminary data.</text>
</comment>
<sequence length="138" mass="15342">MVWLDSAQEERDLGVLVPAAEHEPGCAQVAKRASGILAWIRNELIIPDLQIRPMPFSGFAVRVKYCGKPHSFYLPGNGYSKMERIYTSGGGRYVPPLEFGGPNAERRPGLTTMPLPTIIRIIEQFRLQNASKTIESNS</sequence>